<dbReference type="InterPro" id="IPR009050">
    <property type="entry name" value="Globin-like_sf"/>
</dbReference>
<dbReference type="AlphaFoldDB" id="A0A0K0EBF3"/>
<dbReference type="SUPFAM" id="SSF46458">
    <property type="entry name" value="Globin-like"/>
    <property type="match status" value="1"/>
</dbReference>
<dbReference type="WBParaSite" id="SSTP_0000682400.1">
    <property type="protein sequence ID" value="SSTP_0000682400.1"/>
    <property type="gene ID" value="SSTP_0000682400"/>
</dbReference>
<keyword evidence="4" id="KW-0813">Transport</keyword>
<evidence type="ECO:0000256" key="3">
    <source>
        <dbReference type="ARBA" id="ARBA00023004"/>
    </source>
</evidence>
<accession>A0A0K0EBF3</accession>
<dbReference type="InterPro" id="IPR044399">
    <property type="entry name" value="Mb-like_M"/>
</dbReference>
<feature type="domain" description="Globin" evidence="5">
    <location>
        <begin position="107"/>
        <end position="198"/>
    </location>
</feature>
<reference evidence="7" key="1">
    <citation type="submission" date="2015-08" db="UniProtKB">
        <authorList>
            <consortium name="WormBaseParasite"/>
        </authorList>
    </citation>
    <scope>IDENTIFICATION</scope>
</reference>
<dbReference type="PANTHER" id="PTHR46458:SF6">
    <property type="entry name" value="GLOBIN FAMILY PROFILE DOMAIN-CONTAINING PROTEIN"/>
    <property type="match status" value="1"/>
</dbReference>
<evidence type="ECO:0000259" key="5">
    <source>
        <dbReference type="Pfam" id="PF00042"/>
    </source>
</evidence>
<dbReference type="GO" id="GO:0020037">
    <property type="term" value="F:heme binding"/>
    <property type="evidence" value="ECO:0007669"/>
    <property type="project" value="InterPro"/>
</dbReference>
<organism evidence="7">
    <name type="scientific">Strongyloides stercoralis</name>
    <name type="common">Threadworm</name>
    <dbReference type="NCBI Taxonomy" id="6248"/>
    <lineage>
        <taxon>Eukaryota</taxon>
        <taxon>Metazoa</taxon>
        <taxon>Ecdysozoa</taxon>
        <taxon>Nematoda</taxon>
        <taxon>Chromadorea</taxon>
        <taxon>Rhabditida</taxon>
        <taxon>Tylenchina</taxon>
        <taxon>Panagrolaimomorpha</taxon>
        <taxon>Strongyloidoidea</taxon>
        <taxon>Strongyloididae</taxon>
        <taxon>Strongyloides</taxon>
    </lineage>
</organism>
<sequence length="369" mass="43535">MNVSKKDVGEFFNYSEKKKLFYKARAHWIQLFKINMQHTIIAQTFLNIIEEHPHLKPYWIFMKGFQPFETTEINTIDEETESIDEDVKKVVYTGVLQDSSTFITANTKVNYSQKFNNHISTVQAAITILMDNVDEYKSLVKIIREFGSYHFYYEAFEPHFELFHTHFMMVIKNVFKNTTEEVDKGIEDSWNALFEELKENMSYGVALQRHTYLKTSFTLDDIVMVTEDWVKIETYGLDKIGDLIYNKMIVKYLNILKNMDIELPTNMNDEYLKIQEISNQFIYAIQIAIQNYTYGEGFANLPELLADFTNNYSLITISPMVFRKAFNYALINVLTMIIGDEQMKECRIHVWGKLYRILEQAIMTNVARM</sequence>
<dbReference type="InterPro" id="IPR000971">
    <property type="entry name" value="Globin"/>
</dbReference>
<keyword evidence="3" id="KW-0408">Iron</keyword>
<dbReference type="InterPro" id="IPR012292">
    <property type="entry name" value="Globin/Proto"/>
</dbReference>
<evidence type="ECO:0000313" key="6">
    <source>
        <dbReference type="Proteomes" id="UP000035681"/>
    </source>
</evidence>
<keyword evidence="2" id="KW-0479">Metal-binding</keyword>
<dbReference type="InterPro" id="IPR050532">
    <property type="entry name" value="Globin-like_OT"/>
</dbReference>
<dbReference type="CDD" id="cd01040">
    <property type="entry name" value="Mb-like"/>
    <property type="match status" value="1"/>
</dbReference>
<proteinExistence type="inferred from homology"/>
<evidence type="ECO:0000256" key="1">
    <source>
        <dbReference type="ARBA" id="ARBA00022617"/>
    </source>
</evidence>
<dbReference type="GO" id="GO:0046872">
    <property type="term" value="F:metal ion binding"/>
    <property type="evidence" value="ECO:0007669"/>
    <property type="project" value="UniProtKB-KW"/>
</dbReference>
<dbReference type="Pfam" id="PF00042">
    <property type="entry name" value="Globin"/>
    <property type="match status" value="1"/>
</dbReference>
<dbReference type="WBParaSite" id="TCONS_00007866.p1">
    <property type="protein sequence ID" value="TCONS_00007866.p1"/>
    <property type="gene ID" value="XLOC_005876"/>
</dbReference>
<evidence type="ECO:0000313" key="8">
    <source>
        <dbReference type="WBParaSite" id="TCONS_00007866.p1"/>
    </source>
</evidence>
<protein>
    <submittedName>
        <fullName evidence="7 8">GLOBIN domain-containing protein</fullName>
    </submittedName>
</protein>
<keyword evidence="6" id="KW-1185">Reference proteome</keyword>
<evidence type="ECO:0000256" key="4">
    <source>
        <dbReference type="RuleBase" id="RU000356"/>
    </source>
</evidence>
<dbReference type="PANTHER" id="PTHR46458">
    <property type="entry name" value="BLR2807 PROTEIN"/>
    <property type="match status" value="1"/>
</dbReference>
<dbReference type="Gene3D" id="1.10.490.10">
    <property type="entry name" value="Globins"/>
    <property type="match status" value="1"/>
</dbReference>
<dbReference type="GO" id="GO:0005344">
    <property type="term" value="F:oxygen carrier activity"/>
    <property type="evidence" value="ECO:0007669"/>
    <property type="project" value="UniProtKB-KW"/>
</dbReference>
<comment type="similarity">
    <text evidence="4">Belongs to the globin family.</text>
</comment>
<name>A0A0K0EBF3_STRER</name>
<keyword evidence="1 4" id="KW-0349">Heme</keyword>
<dbReference type="Proteomes" id="UP000035681">
    <property type="component" value="Unplaced"/>
</dbReference>
<dbReference type="GO" id="GO:0019825">
    <property type="term" value="F:oxygen binding"/>
    <property type="evidence" value="ECO:0007669"/>
    <property type="project" value="InterPro"/>
</dbReference>
<evidence type="ECO:0000313" key="7">
    <source>
        <dbReference type="WBParaSite" id="SSTP_0000682400.1"/>
    </source>
</evidence>
<evidence type="ECO:0000256" key="2">
    <source>
        <dbReference type="ARBA" id="ARBA00022723"/>
    </source>
</evidence>
<keyword evidence="4" id="KW-0561">Oxygen transport</keyword>